<organism evidence="2 3">
    <name type="scientific">Pseudomonas schmalbachii</name>
    <dbReference type="NCBI Taxonomy" id="2816993"/>
    <lineage>
        <taxon>Bacteria</taxon>
        <taxon>Pseudomonadati</taxon>
        <taxon>Pseudomonadota</taxon>
        <taxon>Gammaproteobacteria</taxon>
        <taxon>Pseudomonadales</taxon>
        <taxon>Pseudomonadaceae</taxon>
        <taxon>Pseudomonas</taxon>
    </lineage>
</organism>
<sequence length="139" mass="15913">MHQFLLHPCDLPVELLVRKQTCFPRQSVHNISLGGVACSWTRGFRRGTLIEVRIPLFGDAARYPGVVAWSHKQTGDYLVGIGFVDEDSMFRARMVEQVCQIEHYRRKRERELGTSLSTDSTALEWISRNAADFPLFCTI</sequence>
<dbReference type="EMBL" id="JAELYA010000003">
    <property type="protein sequence ID" value="MBO3275607.1"/>
    <property type="molecule type" value="Genomic_DNA"/>
</dbReference>
<comment type="caution">
    <text evidence="2">The sequence shown here is derived from an EMBL/GenBank/DDBJ whole genome shotgun (WGS) entry which is preliminary data.</text>
</comment>
<dbReference type="RefSeq" id="WP_208313549.1">
    <property type="nucleotide sequence ID" value="NZ_JAELYA010000003.1"/>
</dbReference>
<evidence type="ECO:0000259" key="1">
    <source>
        <dbReference type="Pfam" id="PF07238"/>
    </source>
</evidence>
<dbReference type="Proteomes" id="UP000669060">
    <property type="component" value="Unassembled WGS sequence"/>
</dbReference>
<name>A0ABS3TPL2_9PSED</name>
<proteinExistence type="predicted"/>
<accession>A0ABS3TPL2</accession>
<dbReference type="InterPro" id="IPR009875">
    <property type="entry name" value="PilZ_domain"/>
</dbReference>
<keyword evidence="3" id="KW-1185">Reference proteome</keyword>
<dbReference type="Pfam" id="PF07238">
    <property type="entry name" value="PilZ"/>
    <property type="match status" value="1"/>
</dbReference>
<evidence type="ECO:0000313" key="3">
    <source>
        <dbReference type="Proteomes" id="UP000669060"/>
    </source>
</evidence>
<protein>
    <submittedName>
        <fullName evidence="2">PilZ domain-containing protein</fullName>
    </submittedName>
</protein>
<reference evidence="2 3" key="1">
    <citation type="submission" date="2020-12" db="EMBL/GenBank/DDBJ databases">
        <title>Pseudomonas schmalbachii sp. nov. isolated from millipede gut.</title>
        <authorList>
            <person name="Shelomi M."/>
        </authorList>
    </citation>
    <scope>NUCLEOTIDE SEQUENCE [LARGE SCALE GENOMIC DNA]</scope>
    <source>
        <strain evidence="2 3">Milli4</strain>
    </source>
</reference>
<evidence type="ECO:0000313" key="2">
    <source>
        <dbReference type="EMBL" id="MBO3275607.1"/>
    </source>
</evidence>
<gene>
    <name evidence="2" type="ORF">JFY56_10260</name>
</gene>
<feature type="domain" description="PilZ" evidence="1">
    <location>
        <begin position="8"/>
        <end position="88"/>
    </location>
</feature>